<evidence type="ECO:0000313" key="3">
    <source>
        <dbReference type="EMBL" id="QAT17845.1"/>
    </source>
</evidence>
<gene>
    <name evidence="3" type="ORF">BU251_08965</name>
</gene>
<dbReference type="InterPro" id="IPR008866">
    <property type="entry name" value="Phage_lambda_GpA-like"/>
</dbReference>
<reference evidence="3 4" key="1">
    <citation type="submission" date="2017-01" db="EMBL/GenBank/DDBJ databases">
        <title>First insights into the biology of 'candidatus Vampirococcus archaeovorus'.</title>
        <authorList>
            <person name="Kizina J."/>
            <person name="Jordan S."/>
            <person name="Stueber K."/>
            <person name="Reinhardt R."/>
            <person name="Harder J."/>
        </authorList>
    </citation>
    <scope>NUCLEOTIDE SEQUENCE [LARGE SCALE GENOMIC DNA]</scope>
    <source>
        <strain evidence="3 4">LiM</strain>
    </source>
</reference>
<dbReference type="GO" id="GO:0016887">
    <property type="term" value="F:ATP hydrolysis activity"/>
    <property type="evidence" value="ECO:0007669"/>
    <property type="project" value="InterPro"/>
</dbReference>
<dbReference type="GO" id="GO:0005524">
    <property type="term" value="F:ATP binding"/>
    <property type="evidence" value="ECO:0007669"/>
    <property type="project" value="InterPro"/>
</dbReference>
<evidence type="ECO:0000259" key="1">
    <source>
        <dbReference type="Pfam" id="PF05876"/>
    </source>
</evidence>
<evidence type="ECO:0000259" key="2">
    <source>
        <dbReference type="Pfam" id="PF20454"/>
    </source>
</evidence>
<keyword evidence="4" id="KW-1185">Reference proteome</keyword>
<dbReference type="InterPro" id="IPR027417">
    <property type="entry name" value="P-loop_NTPase"/>
</dbReference>
<feature type="domain" description="Terminase large subunit GpA endonuclease" evidence="2">
    <location>
        <begin position="303"/>
        <end position="580"/>
    </location>
</feature>
<dbReference type="PANTHER" id="PTHR34413:SF2">
    <property type="entry name" value="PROPHAGE TAIL FIBER ASSEMBLY PROTEIN HOMOLOG TFAE-RELATED"/>
    <property type="match status" value="1"/>
</dbReference>
<organism evidence="3 4">
    <name type="scientific">Velamenicoccus archaeovorus</name>
    <dbReference type="NCBI Taxonomy" id="1930593"/>
    <lineage>
        <taxon>Bacteria</taxon>
        <taxon>Pseudomonadati</taxon>
        <taxon>Candidatus Omnitrophota</taxon>
        <taxon>Candidatus Velamenicoccus</taxon>
    </lineage>
</organism>
<dbReference type="InterPro" id="IPR051220">
    <property type="entry name" value="TFA_Chaperone"/>
</dbReference>
<dbReference type="EMBL" id="CP019384">
    <property type="protein sequence ID" value="QAT17845.1"/>
    <property type="molecule type" value="Genomic_DNA"/>
</dbReference>
<dbReference type="InterPro" id="IPR046454">
    <property type="entry name" value="GpA_endonuclease"/>
</dbReference>
<dbReference type="Pfam" id="PF05876">
    <property type="entry name" value="GpA_ATPase"/>
    <property type="match status" value="1"/>
</dbReference>
<accession>A0A410P6P1</accession>
<proteinExistence type="inferred from homology"/>
<dbReference type="Pfam" id="PF20454">
    <property type="entry name" value="GpA_nuclease"/>
    <property type="match status" value="1"/>
</dbReference>
<dbReference type="KEGG" id="vai:BU251_08965"/>
<dbReference type="InterPro" id="IPR046453">
    <property type="entry name" value="GpA_ATPase"/>
</dbReference>
<dbReference type="AlphaFoldDB" id="A0A410P6P1"/>
<protein>
    <submittedName>
        <fullName evidence="3">Phage terminase, large subunit</fullName>
    </submittedName>
</protein>
<feature type="domain" description="Phage terminase large subunit GpA ATPase" evidence="1">
    <location>
        <begin position="44"/>
        <end position="292"/>
    </location>
</feature>
<dbReference type="PANTHER" id="PTHR34413">
    <property type="entry name" value="PROPHAGE TAIL FIBER ASSEMBLY PROTEIN HOMOLOG TFAE-RELATED-RELATED"/>
    <property type="match status" value="1"/>
</dbReference>
<dbReference type="Gene3D" id="3.40.50.300">
    <property type="entry name" value="P-loop containing nucleotide triphosphate hydrolases"/>
    <property type="match status" value="1"/>
</dbReference>
<sequence length="614" mass="71358">MPIKLGREILKTIVPYAAVEWVLPVKMTVSEWSDQFRRLDVKTSAEPGQWATARTPYLKGIMDAFTDPYVDEITVMAASQVGKTEAMYNMLGFIIDQDPGPTLMVSPRADDAKSVSYNRVRPMIECSPVLSKYIPINTDDITKLEYHFDRMILYFAGSNSPADLASRPIRYLFLDEVDKYPKFSGREADPIKLASERQKTFWNKKTVKVSTPTTREGYIFREYDKSDQRRFHVPCPHCGKKQVLLFGQIKWPKEESSAERIKNNRLAWYECGHCKKRIDDIHKQKMMLAGEWISEKGEHNRNRGFWVSSLYSPWLTWSDIASEFLKSKDYVELLMNFVNSWLAEVWEEKIEETTVDKVRNLARDYDQGVVPDEVLVLTAGVDVQKDHFYYVIRGWGYYEESWLIRADRVEYWDDIIDCLFKTEYRRVSSAETLNVYMSCIDSGFRTDEVYRFCREWPDKTKAIKGLEEITGGRFYRANKIDINSRTGAVIPGGLVLWNLNVTQYKDKINRLVTSKNPGKWHIFKNPADDYLMQFTSEHKVLIRNRTTGKAKEVWQKKKEAAANHYLDAEVYALAAADIIRALNMRKEDAPRVHQPVTDESGRGGWLRKTKGSWI</sequence>
<dbReference type="HAMAP" id="MF_04144">
    <property type="entry name" value="TERL_LAMBDA"/>
    <property type="match status" value="1"/>
</dbReference>
<dbReference type="OrthoDB" id="5181253at2"/>
<name>A0A410P6P1_VELA1</name>
<dbReference type="Proteomes" id="UP000287243">
    <property type="component" value="Chromosome"/>
</dbReference>
<evidence type="ECO:0000313" key="4">
    <source>
        <dbReference type="Proteomes" id="UP000287243"/>
    </source>
</evidence>
<dbReference type="RefSeq" id="WP_128700810.1">
    <property type="nucleotide sequence ID" value="NZ_CP019384.1"/>
</dbReference>
<dbReference type="GO" id="GO:0004519">
    <property type="term" value="F:endonuclease activity"/>
    <property type="evidence" value="ECO:0007669"/>
    <property type="project" value="InterPro"/>
</dbReference>